<feature type="domain" description="ABC transmembrane type-1" evidence="8">
    <location>
        <begin position="69"/>
        <end position="253"/>
    </location>
</feature>
<dbReference type="PANTHER" id="PTHR30151">
    <property type="entry name" value="ALKANE SULFONATE ABC TRANSPORTER-RELATED, MEMBRANE SUBUNIT"/>
    <property type="match status" value="1"/>
</dbReference>
<dbReference type="GO" id="GO:0055085">
    <property type="term" value="P:transmembrane transport"/>
    <property type="evidence" value="ECO:0007669"/>
    <property type="project" value="InterPro"/>
</dbReference>
<feature type="transmembrane region" description="Helical" evidence="7">
    <location>
        <begin position="135"/>
        <end position="154"/>
    </location>
</feature>
<evidence type="ECO:0000256" key="3">
    <source>
        <dbReference type="ARBA" id="ARBA00022475"/>
    </source>
</evidence>
<evidence type="ECO:0000256" key="1">
    <source>
        <dbReference type="ARBA" id="ARBA00004651"/>
    </source>
</evidence>
<evidence type="ECO:0000256" key="4">
    <source>
        <dbReference type="ARBA" id="ARBA00022692"/>
    </source>
</evidence>
<keyword evidence="4 7" id="KW-0812">Transmembrane</keyword>
<evidence type="ECO:0000313" key="10">
    <source>
        <dbReference type="Proteomes" id="UP000176604"/>
    </source>
</evidence>
<feature type="transmembrane region" description="Helical" evidence="7">
    <location>
        <begin position="21"/>
        <end position="38"/>
    </location>
</feature>
<name>A0A1F7UJQ8_9BACT</name>
<dbReference type="AlphaFoldDB" id="A0A1F7UJQ8"/>
<dbReference type="InterPro" id="IPR000515">
    <property type="entry name" value="MetI-like"/>
</dbReference>
<reference evidence="9 10" key="1">
    <citation type="journal article" date="2016" name="Nat. Commun.">
        <title>Thousands of microbial genomes shed light on interconnected biogeochemical processes in an aquifer system.</title>
        <authorList>
            <person name="Anantharaman K."/>
            <person name="Brown C.T."/>
            <person name="Hug L.A."/>
            <person name="Sharon I."/>
            <person name="Castelle C.J."/>
            <person name="Probst A.J."/>
            <person name="Thomas B.C."/>
            <person name="Singh A."/>
            <person name="Wilkins M.J."/>
            <person name="Karaoz U."/>
            <person name="Brodie E.L."/>
            <person name="Williams K.H."/>
            <person name="Hubbard S.S."/>
            <person name="Banfield J.F."/>
        </authorList>
    </citation>
    <scope>NUCLEOTIDE SEQUENCE [LARGE SCALE GENOMIC DNA]</scope>
</reference>
<dbReference type="SUPFAM" id="SSF161098">
    <property type="entry name" value="MetI-like"/>
    <property type="match status" value="1"/>
</dbReference>
<comment type="caution">
    <text evidence="9">The sequence shown here is derived from an EMBL/GenBank/DDBJ whole genome shotgun (WGS) entry which is preliminary data.</text>
</comment>
<feature type="transmembrane region" description="Helical" evidence="7">
    <location>
        <begin position="103"/>
        <end position="129"/>
    </location>
</feature>
<dbReference type="STRING" id="1802397.A3J43_03950"/>
<dbReference type="PROSITE" id="PS50928">
    <property type="entry name" value="ABC_TM1"/>
    <property type="match status" value="1"/>
</dbReference>
<organism evidence="9 10">
    <name type="scientific">Candidatus Uhrbacteria bacterium RIFCSPHIGHO2_12_FULL_54_23</name>
    <dbReference type="NCBI Taxonomy" id="1802397"/>
    <lineage>
        <taxon>Bacteria</taxon>
        <taxon>Candidatus Uhriibacteriota</taxon>
    </lineage>
</organism>
<feature type="transmembrane region" description="Helical" evidence="7">
    <location>
        <begin position="231"/>
        <end position="249"/>
    </location>
</feature>
<comment type="subcellular location">
    <subcellularLocation>
        <location evidence="1 7">Cell membrane</location>
        <topology evidence="1 7">Multi-pass membrane protein</topology>
    </subcellularLocation>
</comment>
<dbReference type="InterPro" id="IPR035906">
    <property type="entry name" value="MetI-like_sf"/>
</dbReference>
<evidence type="ECO:0000256" key="2">
    <source>
        <dbReference type="ARBA" id="ARBA00022448"/>
    </source>
</evidence>
<dbReference type="GO" id="GO:0005886">
    <property type="term" value="C:plasma membrane"/>
    <property type="evidence" value="ECO:0007669"/>
    <property type="project" value="UniProtKB-SubCell"/>
</dbReference>
<evidence type="ECO:0000259" key="8">
    <source>
        <dbReference type="PROSITE" id="PS50928"/>
    </source>
</evidence>
<protein>
    <submittedName>
        <fullName evidence="9">ABC transporter permease</fullName>
    </submittedName>
</protein>
<dbReference type="PANTHER" id="PTHR30151:SF20">
    <property type="entry name" value="ABC TRANSPORTER PERMEASE PROTEIN HI_0355-RELATED"/>
    <property type="match status" value="1"/>
</dbReference>
<evidence type="ECO:0000256" key="5">
    <source>
        <dbReference type="ARBA" id="ARBA00022989"/>
    </source>
</evidence>
<evidence type="ECO:0000256" key="7">
    <source>
        <dbReference type="RuleBase" id="RU363032"/>
    </source>
</evidence>
<keyword evidence="6 7" id="KW-0472">Membrane</keyword>
<keyword evidence="3" id="KW-1003">Cell membrane</keyword>
<sequence length="267" mass="29229">MKKSRLIARQPDLMNRKTEKLIPWGTLIGLALIWEGSVRMTHAPQWLLPAPSRIIHTLWETRTLIGMHTAPTVIESLAGLAIAVLIGTLAASCMEWSPLARRALYPLLVATQTIPTIALAPLFAVWFGFGMGAKIVVIALVCFFPLAVSLADGLRSADRDALKVVRTMGATRLQLFQKVKLPSSLPSFFSGLRIAASHSVLGAVVAEWFGAERGLGIFLVRAAKSYAIDRVFAAIVVISALTLLSVWCVDRIARLVIPWHYRNRLSA</sequence>
<evidence type="ECO:0000313" key="9">
    <source>
        <dbReference type="EMBL" id="OGL78502.1"/>
    </source>
</evidence>
<keyword evidence="5 7" id="KW-1133">Transmembrane helix</keyword>
<dbReference type="Proteomes" id="UP000176604">
    <property type="component" value="Unassembled WGS sequence"/>
</dbReference>
<dbReference type="Gene3D" id="1.10.3720.10">
    <property type="entry name" value="MetI-like"/>
    <property type="match status" value="1"/>
</dbReference>
<gene>
    <name evidence="9" type="ORF">A3J43_03950</name>
</gene>
<evidence type="ECO:0000256" key="6">
    <source>
        <dbReference type="ARBA" id="ARBA00023136"/>
    </source>
</evidence>
<proteinExistence type="inferred from homology"/>
<dbReference type="Pfam" id="PF00528">
    <property type="entry name" value="BPD_transp_1"/>
    <property type="match status" value="1"/>
</dbReference>
<comment type="similarity">
    <text evidence="7">Belongs to the binding-protein-dependent transport system permease family.</text>
</comment>
<feature type="transmembrane region" description="Helical" evidence="7">
    <location>
        <begin position="73"/>
        <end position="91"/>
    </location>
</feature>
<keyword evidence="2 7" id="KW-0813">Transport</keyword>
<accession>A0A1F7UJQ8</accession>
<dbReference type="CDD" id="cd06261">
    <property type="entry name" value="TM_PBP2"/>
    <property type="match status" value="1"/>
</dbReference>
<dbReference type="EMBL" id="MGEF01000030">
    <property type="protein sequence ID" value="OGL78502.1"/>
    <property type="molecule type" value="Genomic_DNA"/>
</dbReference>